<dbReference type="InterPro" id="IPR036770">
    <property type="entry name" value="Ankyrin_rpt-contain_sf"/>
</dbReference>
<proteinExistence type="predicted"/>
<dbReference type="SMART" id="SM00248">
    <property type="entry name" value="ANK"/>
    <property type="match status" value="5"/>
</dbReference>
<organism evidence="4 5">
    <name type="scientific">Trichogramma brassicae</name>
    <dbReference type="NCBI Taxonomy" id="86971"/>
    <lineage>
        <taxon>Eukaryota</taxon>
        <taxon>Metazoa</taxon>
        <taxon>Ecdysozoa</taxon>
        <taxon>Arthropoda</taxon>
        <taxon>Hexapoda</taxon>
        <taxon>Insecta</taxon>
        <taxon>Pterygota</taxon>
        <taxon>Neoptera</taxon>
        <taxon>Endopterygota</taxon>
        <taxon>Hymenoptera</taxon>
        <taxon>Apocrita</taxon>
        <taxon>Proctotrupomorpha</taxon>
        <taxon>Chalcidoidea</taxon>
        <taxon>Trichogrammatidae</taxon>
        <taxon>Trichogramma</taxon>
    </lineage>
</organism>
<dbReference type="Gene3D" id="1.25.40.20">
    <property type="entry name" value="Ankyrin repeat-containing domain"/>
    <property type="match status" value="2"/>
</dbReference>
<dbReference type="InterPro" id="IPR002110">
    <property type="entry name" value="Ankyrin_rpt"/>
</dbReference>
<dbReference type="PROSITE" id="PS50088">
    <property type="entry name" value="ANK_REPEAT"/>
    <property type="match status" value="2"/>
</dbReference>
<name>A0A6H5J5W9_9HYME</name>
<feature type="repeat" description="ANK" evidence="3">
    <location>
        <begin position="356"/>
        <end position="384"/>
    </location>
</feature>
<evidence type="ECO:0000256" key="3">
    <source>
        <dbReference type="PROSITE-ProRule" id="PRU00023"/>
    </source>
</evidence>
<dbReference type="PROSITE" id="PS50297">
    <property type="entry name" value="ANK_REP_REGION"/>
    <property type="match status" value="2"/>
</dbReference>
<evidence type="ECO:0000256" key="1">
    <source>
        <dbReference type="ARBA" id="ARBA00022737"/>
    </source>
</evidence>
<dbReference type="SUPFAM" id="SSF48403">
    <property type="entry name" value="Ankyrin repeat"/>
    <property type="match status" value="1"/>
</dbReference>
<dbReference type="PANTHER" id="PTHR24134">
    <property type="entry name" value="ANKYRIN REPEAT-CONTAINING PROTEIN DDB_G0279043"/>
    <property type="match status" value="1"/>
</dbReference>
<evidence type="ECO:0000256" key="2">
    <source>
        <dbReference type="ARBA" id="ARBA00023043"/>
    </source>
</evidence>
<keyword evidence="1" id="KW-0677">Repeat</keyword>
<keyword evidence="5" id="KW-1185">Reference proteome</keyword>
<reference evidence="4 5" key="1">
    <citation type="submission" date="2020-02" db="EMBL/GenBank/DDBJ databases">
        <authorList>
            <person name="Ferguson B K."/>
        </authorList>
    </citation>
    <scope>NUCLEOTIDE SEQUENCE [LARGE SCALE GENOMIC DNA]</scope>
</reference>
<protein>
    <submittedName>
        <fullName evidence="4">Uncharacterized protein</fullName>
    </submittedName>
</protein>
<dbReference type="EMBL" id="CADCXV010001361">
    <property type="protein sequence ID" value="CAB0043900.1"/>
    <property type="molecule type" value="Genomic_DNA"/>
</dbReference>
<feature type="repeat" description="ANK" evidence="3">
    <location>
        <begin position="281"/>
        <end position="313"/>
    </location>
</feature>
<gene>
    <name evidence="4" type="ORF">TBRA_LOCUS15488</name>
</gene>
<dbReference type="Pfam" id="PF13857">
    <property type="entry name" value="Ank_5"/>
    <property type="match status" value="1"/>
</dbReference>
<dbReference type="PANTHER" id="PTHR24134:SF9">
    <property type="entry name" value="ANKYRIN REPEAT AND SOCS BOX PROTEIN 8"/>
    <property type="match status" value="1"/>
</dbReference>
<evidence type="ECO:0000313" key="5">
    <source>
        <dbReference type="Proteomes" id="UP000479190"/>
    </source>
</evidence>
<sequence>MSNGSAEIFDNQKLLEILKSSRENVNWEILDERRKFIHQVFPSVKQWFECQETILRYSGIPPSNIQDVFRSEEIECLAMDYINFVVKDKEKEKDKQYITNLAFFIKFMDYFGYKDEPKLDGDGKPSSRRTTPVHRAAKRDLYITRELFQIYNRYDVNYTDESGLSHFHVACKYSLKEEIKKFLELGHDSNCIDRETGNSPLHMYLIGNQTIESWEMNAEPLFRKVIDLNLANKDGLTPLHIISQKSPFDCLPKSISDAVDLIFEISEELNQPLQIDARDKFGNTPLHVAVFNHNVYAIEMLLRRGADPNSANDEGSTPLHLFYMRCDYYGSGTVKLFFEICDELNHLIQIDAKDKLGRTPLQLAVANLWPDCIDILFERGADLSNFVFPTESYFADRCRWRSHWFAVWGAAAAGWSAARRDTIAVEPAHSHADIRLSLARIYIRVYLCVLYSVIGKVYLPPRGDVAVSPSSISASRRFSDGAQIRARFSARMANTFFCKSACDIFPYVHEYCLKSCASTRTKIIIFVLIMFALTNFAPTSVAQRKLYLNEWLPQATFTLLQEFLRYICRIYELLDIAILPCHGSRDNRYNVISVRIEPRASRESWSTAVIASLLCVKKTKRETRPESMSYTTYTNNIASLWKTYVSFEWMFALSTRISRASIFFSTSSSHFNYTLVRSSLRSRDKAVNAYNNEKSKRAHRLCNRDTVRIYKYEFVNHSGTCNARGKGETIVYNASRESSVHPPLRQCQLVSSWKRVFDEKETVRICSTTDAVSRASNHSTSSSHHCDGRTHYWRSSACSSLKKLKTHGRSNREKREHGSSALLGLRGISLQGLSEAAAMQRVCSMCARHEPTASCSALACIRSW</sequence>
<keyword evidence="2 3" id="KW-0040">ANK repeat</keyword>
<dbReference type="OrthoDB" id="5406014at2759"/>
<accession>A0A6H5J5W9</accession>
<dbReference type="Proteomes" id="UP000479190">
    <property type="component" value="Unassembled WGS sequence"/>
</dbReference>
<evidence type="ECO:0000313" key="4">
    <source>
        <dbReference type="EMBL" id="CAB0043900.1"/>
    </source>
</evidence>
<dbReference type="AlphaFoldDB" id="A0A6H5J5W9"/>